<reference evidence="2 3" key="1">
    <citation type="journal article" date="2012" name="Genome Biol.">
        <title>Genome and low-iron response of an oceanic diatom adapted to chronic iron limitation.</title>
        <authorList>
            <person name="Lommer M."/>
            <person name="Specht M."/>
            <person name="Roy A.S."/>
            <person name="Kraemer L."/>
            <person name="Andreson R."/>
            <person name="Gutowska M.A."/>
            <person name="Wolf J."/>
            <person name="Bergner S.V."/>
            <person name="Schilhabel M.B."/>
            <person name="Klostermeier U.C."/>
            <person name="Beiko R.G."/>
            <person name="Rosenstiel P."/>
            <person name="Hippler M."/>
            <person name="Laroche J."/>
        </authorList>
    </citation>
    <scope>NUCLEOTIDE SEQUENCE [LARGE SCALE GENOMIC DNA]</scope>
    <source>
        <strain evidence="2 3">CCMP1005</strain>
    </source>
</reference>
<name>K0RKU1_THAOC</name>
<comment type="caution">
    <text evidence="2">The sequence shown here is derived from an EMBL/GenBank/DDBJ whole genome shotgun (WGS) entry which is preliminary data.</text>
</comment>
<protein>
    <submittedName>
        <fullName evidence="2">Uncharacterized protein</fullName>
    </submittedName>
</protein>
<dbReference type="Proteomes" id="UP000266841">
    <property type="component" value="Unassembled WGS sequence"/>
</dbReference>
<organism evidence="2 3">
    <name type="scientific">Thalassiosira oceanica</name>
    <name type="common">Marine diatom</name>
    <dbReference type="NCBI Taxonomy" id="159749"/>
    <lineage>
        <taxon>Eukaryota</taxon>
        <taxon>Sar</taxon>
        <taxon>Stramenopiles</taxon>
        <taxon>Ochrophyta</taxon>
        <taxon>Bacillariophyta</taxon>
        <taxon>Coscinodiscophyceae</taxon>
        <taxon>Thalassiosirophycidae</taxon>
        <taxon>Thalassiosirales</taxon>
        <taxon>Thalassiosiraceae</taxon>
        <taxon>Thalassiosira</taxon>
    </lineage>
</organism>
<dbReference type="OMA" id="VDGKWNC"/>
<keyword evidence="3" id="KW-1185">Reference proteome</keyword>
<feature type="chain" id="PRO_5003839279" evidence="1">
    <location>
        <begin position="23"/>
        <end position="319"/>
    </location>
</feature>
<feature type="signal peptide" evidence="1">
    <location>
        <begin position="1"/>
        <end position="22"/>
    </location>
</feature>
<keyword evidence="1" id="KW-0732">Signal</keyword>
<evidence type="ECO:0000256" key="1">
    <source>
        <dbReference type="SAM" id="SignalP"/>
    </source>
</evidence>
<accession>K0RKU1</accession>
<dbReference type="eggNOG" id="ENOG502R107">
    <property type="taxonomic scope" value="Eukaryota"/>
</dbReference>
<dbReference type="EMBL" id="AGNL01047149">
    <property type="protein sequence ID" value="EJK47272.1"/>
    <property type="molecule type" value="Genomic_DNA"/>
</dbReference>
<sequence>MNSSGFRLLISVFVGLAALGTAQVAPSQAVIGRGYSDEFAETNLVATSASRGLLVSESDHKRIKSILGTTRQMIDTAKALMANESTLQAGADVCEGRDMMVKASTMFRDLKAGLQKNVVHQANSPTTEEDRSLLRHKYAGHDVKAAEGNDDRALGVVRDLYETLVTFPECLEQLFETCLEIINSELNSLGLTTIEVVVHEKRNRNQDGYNKVVIITNELADRVAGKAHDGIVQYPFLWDDAVTGPRTLGVDGKWNCHDMTPETCCQTIKASAASPDTSGKYLECHIFVPYGGVGNPRHNDRVFINLSSDGRVHEAPIIQ</sequence>
<dbReference type="OrthoDB" id="10420349at2759"/>
<gene>
    <name evidence="2" type="ORF">THAOC_34019</name>
</gene>
<proteinExistence type="predicted"/>
<dbReference type="AlphaFoldDB" id="K0RKU1"/>
<evidence type="ECO:0000313" key="3">
    <source>
        <dbReference type="Proteomes" id="UP000266841"/>
    </source>
</evidence>
<evidence type="ECO:0000313" key="2">
    <source>
        <dbReference type="EMBL" id="EJK47272.1"/>
    </source>
</evidence>